<feature type="coiled-coil region" evidence="1">
    <location>
        <begin position="303"/>
        <end position="344"/>
    </location>
</feature>
<evidence type="ECO:0000313" key="4">
    <source>
        <dbReference type="Proteomes" id="UP000507222"/>
    </source>
</evidence>
<feature type="region of interest" description="Disordered" evidence="2">
    <location>
        <begin position="165"/>
        <end position="195"/>
    </location>
</feature>
<proteinExistence type="predicted"/>
<feature type="compositionally biased region" description="Basic and acidic residues" evidence="2">
    <location>
        <begin position="186"/>
        <end position="195"/>
    </location>
</feature>
<name>A0A6J5U001_PRUAR</name>
<gene>
    <name evidence="3" type="ORF">CURHAP_LOCUS13583</name>
</gene>
<accession>A0A6J5U001</accession>
<organism evidence="3 4">
    <name type="scientific">Prunus armeniaca</name>
    <name type="common">Apricot</name>
    <name type="synonym">Armeniaca vulgaris</name>
    <dbReference type="NCBI Taxonomy" id="36596"/>
    <lineage>
        <taxon>Eukaryota</taxon>
        <taxon>Viridiplantae</taxon>
        <taxon>Streptophyta</taxon>
        <taxon>Embryophyta</taxon>
        <taxon>Tracheophyta</taxon>
        <taxon>Spermatophyta</taxon>
        <taxon>Magnoliopsida</taxon>
        <taxon>eudicotyledons</taxon>
        <taxon>Gunneridae</taxon>
        <taxon>Pentapetalae</taxon>
        <taxon>rosids</taxon>
        <taxon>fabids</taxon>
        <taxon>Rosales</taxon>
        <taxon>Rosaceae</taxon>
        <taxon>Amygdaloideae</taxon>
        <taxon>Amygdaleae</taxon>
        <taxon>Prunus</taxon>
    </lineage>
</organism>
<keyword evidence="1" id="KW-0175">Coiled coil</keyword>
<evidence type="ECO:0000313" key="3">
    <source>
        <dbReference type="EMBL" id="CAB4268887.1"/>
    </source>
</evidence>
<dbReference type="AlphaFoldDB" id="A0A6J5U001"/>
<dbReference type="EMBL" id="CAEKDK010000002">
    <property type="protein sequence ID" value="CAB4268887.1"/>
    <property type="molecule type" value="Genomic_DNA"/>
</dbReference>
<reference evidence="3 4" key="1">
    <citation type="submission" date="2020-05" db="EMBL/GenBank/DDBJ databases">
        <authorList>
            <person name="Campoy J."/>
            <person name="Schneeberger K."/>
            <person name="Spophaly S."/>
        </authorList>
    </citation>
    <scope>NUCLEOTIDE SEQUENCE [LARGE SCALE GENOMIC DNA]</scope>
    <source>
        <strain evidence="3">PruArmRojPasFocal</strain>
    </source>
</reference>
<dbReference type="Proteomes" id="UP000507222">
    <property type="component" value="Unassembled WGS sequence"/>
</dbReference>
<protein>
    <submittedName>
        <fullName evidence="3">Uncharacterized protein</fullName>
    </submittedName>
</protein>
<sequence>MTVAVVDFSSSQRCHVGLFPISGLPLFHHNGAVRPSLILGLIFAGLGVSIFRPKQVPDAEIVDVDEVDHLPVSPLREERPSESECQGTISETAAPAETECPLVVGEVRLEETTCEEGPLEDVTAENSTEVVVEALALELGSMDFERESSVLDPKEAEMPEIENAMPEPTVDPIDHAEASQYSGSPHAEKHKVPTMSKERAKLVLAKWVTLSTEERVGDEQKSKVCDALDVLSPSYPDFASSFETAKLDLLTLAGKFQHSDAAPFPDDEVPLEAKLVRSREEMKVQHEELEKCELLWKQTDWRLRTSEAHLQQVLLQKEEFQDEADQMLTALTTAKEDIDKAEMDVGLEIW</sequence>
<evidence type="ECO:0000256" key="2">
    <source>
        <dbReference type="SAM" id="MobiDB-lite"/>
    </source>
</evidence>
<evidence type="ECO:0000256" key="1">
    <source>
        <dbReference type="SAM" id="Coils"/>
    </source>
</evidence>